<reference evidence="1" key="2">
    <citation type="journal article" date="2022" name="BMC Genomics">
        <title>Comparative genome analysis of mycobacteria focusing on tRNA and non-coding RNA.</title>
        <authorList>
            <person name="Behra P.R.K."/>
            <person name="Pettersson B.M.F."/>
            <person name="Ramesh M."/>
            <person name="Das S."/>
            <person name="Dasgupta S."/>
            <person name="Kirsebom L.A."/>
        </authorList>
    </citation>
    <scope>NUCLEOTIDE SEQUENCE</scope>
    <source>
        <strain evidence="1">DSM 44203</strain>
    </source>
</reference>
<sequence length="103" mass="10261">MNPQPAEIAGSPPVVVGASGNVGVLGGLLARVAEGAGSLTWTGTFDFGSAGSVTLSIRDVDVARLSVPARDLLLVTAARLATLGMSQQGMWRAVSLSPSGGGR</sequence>
<dbReference type="AlphaFoldDB" id="A0AAW5SJF5"/>
<name>A0AAW5SJF5_MYCNV</name>
<evidence type="ECO:0000313" key="2">
    <source>
        <dbReference type="Proteomes" id="UP001207528"/>
    </source>
</evidence>
<protein>
    <submittedName>
        <fullName evidence="1">Uncharacterized protein</fullName>
    </submittedName>
</protein>
<comment type="caution">
    <text evidence="1">The sequence shown here is derived from an EMBL/GenBank/DDBJ whole genome shotgun (WGS) entry which is preliminary data.</text>
</comment>
<dbReference type="EMBL" id="JACKTI010000029">
    <property type="protein sequence ID" value="MCV7023641.1"/>
    <property type="molecule type" value="Genomic_DNA"/>
</dbReference>
<gene>
    <name evidence="1" type="ORF">H7I77_09810</name>
</gene>
<accession>A0AAW5SJF5</accession>
<reference evidence="1" key="1">
    <citation type="submission" date="2020-07" db="EMBL/GenBank/DDBJ databases">
        <authorList>
            <person name="Pettersson B.M.F."/>
            <person name="Behra P.R.K."/>
            <person name="Ramesh M."/>
            <person name="Das S."/>
            <person name="Dasgupta S."/>
            <person name="Kirsebom L.A."/>
        </authorList>
    </citation>
    <scope>NUCLEOTIDE SEQUENCE</scope>
    <source>
        <strain evidence="1">DSM 44203</strain>
    </source>
</reference>
<dbReference type="RefSeq" id="WP_131808517.1">
    <property type="nucleotide sequence ID" value="NZ_BCTA01000013.1"/>
</dbReference>
<proteinExistence type="predicted"/>
<organism evidence="1 2">
    <name type="scientific">Mycolicibacterium novocastrense</name>
    <name type="common">Mycobacterium novocastrense</name>
    <dbReference type="NCBI Taxonomy" id="59813"/>
    <lineage>
        <taxon>Bacteria</taxon>
        <taxon>Bacillati</taxon>
        <taxon>Actinomycetota</taxon>
        <taxon>Actinomycetes</taxon>
        <taxon>Mycobacteriales</taxon>
        <taxon>Mycobacteriaceae</taxon>
        <taxon>Mycolicibacterium</taxon>
    </lineage>
</organism>
<evidence type="ECO:0000313" key="1">
    <source>
        <dbReference type="EMBL" id="MCV7023641.1"/>
    </source>
</evidence>
<dbReference type="Proteomes" id="UP001207528">
    <property type="component" value="Unassembled WGS sequence"/>
</dbReference>